<dbReference type="Gene3D" id="3.30.560.10">
    <property type="entry name" value="Glucose Oxidase, domain 3"/>
    <property type="match status" value="1"/>
</dbReference>
<dbReference type="Gene3D" id="3.50.50.60">
    <property type="entry name" value="FAD/NAD(P)-binding domain"/>
    <property type="match status" value="1"/>
</dbReference>
<evidence type="ECO:0000256" key="3">
    <source>
        <dbReference type="ARBA" id="ARBA00022630"/>
    </source>
</evidence>
<organism evidence="9 10">
    <name type="scientific">Spectribacter hydrogenoxidans</name>
    <dbReference type="NCBI Taxonomy" id="3075608"/>
    <lineage>
        <taxon>Bacteria</taxon>
        <taxon>Pseudomonadati</taxon>
        <taxon>Pseudomonadota</taxon>
        <taxon>Gammaproteobacteria</taxon>
        <taxon>Salinisphaerales</taxon>
        <taxon>Salinisphaeraceae</taxon>
        <taxon>Spectribacter</taxon>
    </lineage>
</organism>
<dbReference type="RefSeq" id="WP_311654275.1">
    <property type="nucleotide sequence ID" value="NZ_JAVRIB010000032.1"/>
</dbReference>
<dbReference type="PROSITE" id="PS00623">
    <property type="entry name" value="GMC_OXRED_1"/>
    <property type="match status" value="1"/>
</dbReference>
<evidence type="ECO:0000256" key="4">
    <source>
        <dbReference type="ARBA" id="ARBA00022827"/>
    </source>
</evidence>
<dbReference type="SUPFAM" id="SSF54373">
    <property type="entry name" value="FAD-linked reductases, C-terminal domain"/>
    <property type="match status" value="1"/>
</dbReference>
<keyword evidence="3 5" id="KW-0285">Flavoprotein</keyword>
<evidence type="ECO:0000313" key="9">
    <source>
        <dbReference type="EMBL" id="MDT0636382.1"/>
    </source>
</evidence>
<dbReference type="InterPro" id="IPR000172">
    <property type="entry name" value="GMC_OxRdtase_N"/>
</dbReference>
<comment type="caution">
    <text evidence="9">The sequence shown here is derived from an EMBL/GenBank/DDBJ whole genome shotgun (WGS) entry which is preliminary data.</text>
</comment>
<dbReference type="InterPro" id="IPR007867">
    <property type="entry name" value="GMC_OxRtase_C"/>
</dbReference>
<evidence type="ECO:0000256" key="6">
    <source>
        <dbReference type="SAM" id="MobiDB-lite"/>
    </source>
</evidence>
<keyword evidence="10" id="KW-1185">Reference proteome</keyword>
<evidence type="ECO:0000256" key="2">
    <source>
        <dbReference type="ARBA" id="ARBA00010790"/>
    </source>
</evidence>
<dbReference type="PANTHER" id="PTHR11552">
    <property type="entry name" value="GLUCOSE-METHANOL-CHOLINE GMC OXIDOREDUCTASE"/>
    <property type="match status" value="1"/>
</dbReference>
<dbReference type="Pfam" id="PF05199">
    <property type="entry name" value="GMC_oxred_C"/>
    <property type="match status" value="1"/>
</dbReference>
<dbReference type="PANTHER" id="PTHR11552:SF147">
    <property type="entry name" value="CHOLINE DEHYDROGENASE, MITOCHONDRIAL"/>
    <property type="match status" value="1"/>
</dbReference>
<dbReference type="PROSITE" id="PS00624">
    <property type="entry name" value="GMC_OXRED_2"/>
    <property type="match status" value="1"/>
</dbReference>
<keyword evidence="9" id="KW-0560">Oxidoreductase</keyword>
<gene>
    <name evidence="9" type="ORF">RM532_15650</name>
</gene>
<evidence type="ECO:0000256" key="1">
    <source>
        <dbReference type="ARBA" id="ARBA00001974"/>
    </source>
</evidence>
<comment type="cofactor">
    <cofactor evidence="1">
        <name>FAD</name>
        <dbReference type="ChEBI" id="CHEBI:57692"/>
    </cofactor>
</comment>
<accession>A0ABU3C4E1</accession>
<dbReference type="Proteomes" id="UP001251857">
    <property type="component" value="Unassembled WGS sequence"/>
</dbReference>
<feature type="domain" description="Glucose-methanol-choline oxidoreductase N-terminal" evidence="7">
    <location>
        <begin position="79"/>
        <end position="102"/>
    </location>
</feature>
<comment type="similarity">
    <text evidence="2 5">Belongs to the GMC oxidoreductase family.</text>
</comment>
<sequence>MYDYVIVGAGSAGCALANRLSADPSISVCLLEAGKRDRSPLVHIPLGVAGIMPTRHANWAFQTEPQPGLGDRRGYQPRGKVLGGSSSINAMIYIRGHRSDYDAWSQEGNPGWSFDEVLPYFKRSENQERGANEHHGIGGPLNVADLRSPHAICESFIAAGQQKGYARIEDFNGPDITEGVGYYQVTQQEGARCSAATAFLTPILDRPNLTVVTEAHATRVLFDGKRATGVRYRKNDQGHEITANREVILSAGALQSPQLLMLSGIGPRDELERHGIELRHELPGVGQNLQDHIDYVTAVTSPSKETIGLSVPGSWDMLRAMNDYRRYRIGKLTSNVAEAGGFLRSDPGIDVPDLQLHFVVTILDDHGRKLHAGHGYSCHVCLLRPKSRGRVGLHSANPMAAPVIDPGFLSEEEDMQKMVRGFKLMREILSAPALASYRGRDLYTADVRTDEEIREVIRQRADTVYHPIGTCRMGHDEGAVVDSELKVHGIDGLRVVDASVMPTIVSGNTNAPTIMIGEKASDMILFATRSSSSSREKEQSHQGSQPVWPVEATV</sequence>
<proteinExistence type="inferred from homology"/>
<evidence type="ECO:0000259" key="8">
    <source>
        <dbReference type="PROSITE" id="PS00624"/>
    </source>
</evidence>
<dbReference type="PIRSF" id="PIRSF000137">
    <property type="entry name" value="Alcohol_oxidase"/>
    <property type="match status" value="1"/>
</dbReference>
<dbReference type="SUPFAM" id="SSF51905">
    <property type="entry name" value="FAD/NAD(P)-binding domain"/>
    <property type="match status" value="1"/>
</dbReference>
<dbReference type="EMBL" id="JAVRIB010000032">
    <property type="protein sequence ID" value="MDT0636382.1"/>
    <property type="molecule type" value="Genomic_DNA"/>
</dbReference>
<reference evidence="9 10" key="1">
    <citation type="submission" date="2023-09" db="EMBL/GenBank/DDBJ databases">
        <authorList>
            <person name="Rey-Velasco X."/>
        </authorList>
    </citation>
    <scope>NUCLEOTIDE SEQUENCE [LARGE SCALE GENOMIC DNA]</scope>
    <source>
        <strain evidence="9 10">W335</strain>
    </source>
</reference>
<dbReference type="EC" id="1.1.99.1" evidence="9"/>
<evidence type="ECO:0000259" key="7">
    <source>
        <dbReference type="PROSITE" id="PS00623"/>
    </source>
</evidence>
<feature type="domain" description="Glucose-methanol-choline oxidoreductase N-terminal" evidence="8">
    <location>
        <begin position="252"/>
        <end position="266"/>
    </location>
</feature>
<dbReference type="InterPro" id="IPR036188">
    <property type="entry name" value="FAD/NAD-bd_sf"/>
</dbReference>
<dbReference type="GO" id="GO:0008812">
    <property type="term" value="F:choline dehydrogenase activity"/>
    <property type="evidence" value="ECO:0007669"/>
    <property type="project" value="UniProtKB-EC"/>
</dbReference>
<keyword evidence="4 5" id="KW-0274">FAD</keyword>
<protein>
    <submittedName>
        <fullName evidence="9">Choline dehydrogenase</fullName>
        <ecNumber evidence="9">1.1.99.1</ecNumber>
    </submittedName>
</protein>
<dbReference type="NCBIfam" id="NF002550">
    <property type="entry name" value="PRK02106.1"/>
    <property type="match status" value="1"/>
</dbReference>
<evidence type="ECO:0000313" key="10">
    <source>
        <dbReference type="Proteomes" id="UP001251857"/>
    </source>
</evidence>
<feature type="region of interest" description="Disordered" evidence="6">
    <location>
        <begin position="529"/>
        <end position="554"/>
    </location>
</feature>
<evidence type="ECO:0000256" key="5">
    <source>
        <dbReference type="RuleBase" id="RU003968"/>
    </source>
</evidence>
<dbReference type="InterPro" id="IPR012132">
    <property type="entry name" value="GMC_OxRdtase"/>
</dbReference>
<dbReference type="Pfam" id="PF00732">
    <property type="entry name" value="GMC_oxred_N"/>
    <property type="match status" value="1"/>
</dbReference>
<name>A0ABU3C4E1_9GAMM</name>